<evidence type="ECO:0000313" key="1">
    <source>
        <dbReference type="EMBL" id="TDP30667.1"/>
    </source>
</evidence>
<name>A0A4R6NZQ1_NOCIG</name>
<keyword evidence="2" id="KW-1185">Reference proteome</keyword>
<evidence type="ECO:0000313" key="2">
    <source>
        <dbReference type="Proteomes" id="UP000295087"/>
    </source>
</evidence>
<accession>A0A4R6NZQ1</accession>
<comment type="caution">
    <text evidence="1">The sequence shown here is derived from an EMBL/GenBank/DDBJ whole genome shotgun (WGS) entry which is preliminary data.</text>
</comment>
<dbReference type="Proteomes" id="UP000295087">
    <property type="component" value="Unassembled WGS sequence"/>
</dbReference>
<dbReference type="EMBL" id="SNXK01000011">
    <property type="protein sequence ID" value="TDP30667.1"/>
    <property type="molecule type" value="Genomic_DNA"/>
</dbReference>
<reference evidence="1 2" key="1">
    <citation type="submission" date="2019-03" db="EMBL/GenBank/DDBJ databases">
        <title>Genomic Encyclopedia of Type Strains, Phase IV (KMG-IV): sequencing the most valuable type-strain genomes for metagenomic binning, comparative biology and taxonomic classification.</title>
        <authorList>
            <person name="Goeker M."/>
        </authorList>
    </citation>
    <scope>NUCLEOTIDE SEQUENCE [LARGE SCALE GENOMIC DNA]</scope>
    <source>
        <strain evidence="1 2">DSM 44496</strain>
    </source>
</reference>
<proteinExistence type="predicted"/>
<gene>
    <name evidence="1" type="ORF">DFR75_111132</name>
</gene>
<protein>
    <submittedName>
        <fullName evidence="1">Uncharacterized protein</fullName>
    </submittedName>
</protein>
<organism evidence="1 2">
    <name type="scientific">Nocardia ignorata</name>
    <dbReference type="NCBI Taxonomy" id="145285"/>
    <lineage>
        <taxon>Bacteria</taxon>
        <taxon>Bacillati</taxon>
        <taxon>Actinomycetota</taxon>
        <taxon>Actinomycetes</taxon>
        <taxon>Mycobacteriales</taxon>
        <taxon>Nocardiaceae</taxon>
        <taxon>Nocardia</taxon>
    </lineage>
</organism>
<dbReference type="AlphaFoldDB" id="A0A4R6NZQ1"/>
<sequence>MDEATMALIGQILNFLSGGSSLAYEPTTPTPTA</sequence>